<organism evidence="2">
    <name type="scientific">marine sediment metagenome</name>
    <dbReference type="NCBI Taxonomy" id="412755"/>
    <lineage>
        <taxon>unclassified sequences</taxon>
        <taxon>metagenomes</taxon>
        <taxon>ecological metagenomes</taxon>
    </lineage>
</organism>
<accession>X0URL8</accession>
<feature type="domain" description="DUF5679" evidence="1">
    <location>
        <begin position="4"/>
        <end position="43"/>
    </location>
</feature>
<dbReference type="Pfam" id="PF18930">
    <property type="entry name" value="DUF5679"/>
    <property type="match status" value="1"/>
</dbReference>
<evidence type="ECO:0000259" key="1">
    <source>
        <dbReference type="Pfam" id="PF18930"/>
    </source>
</evidence>
<comment type="caution">
    <text evidence="2">The sequence shown here is derived from an EMBL/GenBank/DDBJ whole genome shotgun (WGS) entry which is preliminary data.</text>
</comment>
<reference evidence="2" key="1">
    <citation type="journal article" date="2014" name="Front. Microbiol.">
        <title>High frequency of phylogenetically diverse reductive dehalogenase-homologous genes in deep subseafloor sedimentary metagenomes.</title>
        <authorList>
            <person name="Kawai M."/>
            <person name="Futagami T."/>
            <person name="Toyoda A."/>
            <person name="Takaki Y."/>
            <person name="Nishi S."/>
            <person name="Hori S."/>
            <person name="Arai W."/>
            <person name="Tsubouchi T."/>
            <person name="Morono Y."/>
            <person name="Uchiyama I."/>
            <person name="Ito T."/>
            <person name="Fujiyama A."/>
            <person name="Inagaki F."/>
            <person name="Takami H."/>
        </authorList>
    </citation>
    <scope>NUCLEOTIDE SEQUENCE</scope>
    <source>
        <strain evidence="2">Expedition CK06-06</strain>
    </source>
</reference>
<proteinExistence type="predicted"/>
<gene>
    <name evidence="2" type="ORF">S01H1_44573</name>
</gene>
<dbReference type="InterPro" id="IPR044044">
    <property type="entry name" value="DUF5679"/>
</dbReference>
<name>X0URL8_9ZZZZ</name>
<dbReference type="AlphaFoldDB" id="X0URL8"/>
<sequence>MQAYCVKCRAKREMKDARSITMKNGKPATQGTCPTCGTKMFRIGKS</sequence>
<dbReference type="EMBL" id="BARS01028433">
    <property type="protein sequence ID" value="GAG08454.1"/>
    <property type="molecule type" value="Genomic_DNA"/>
</dbReference>
<evidence type="ECO:0000313" key="2">
    <source>
        <dbReference type="EMBL" id="GAG08454.1"/>
    </source>
</evidence>
<protein>
    <recommendedName>
        <fullName evidence="1">DUF5679 domain-containing protein</fullName>
    </recommendedName>
</protein>